<protein>
    <submittedName>
        <fullName evidence="2">Uncharacterized protein</fullName>
    </submittedName>
</protein>
<feature type="compositionally biased region" description="Polar residues" evidence="1">
    <location>
        <begin position="75"/>
        <end position="93"/>
    </location>
</feature>
<feature type="compositionally biased region" description="Low complexity" evidence="1">
    <location>
        <begin position="62"/>
        <end position="74"/>
    </location>
</feature>
<sequence>MRWGPESDQLLLIKILETHSIAVDTKKVAAAWPVVENDTPPTPRAITERLVRIRQLVREAGGSNSNFSIGSGKNRSATSTPRKSPKSAASTPGSAKRKRGGVKKEDEGMEILSVKKESESDVAEVDETPTKKKKQSQLPKLAKQPILAGSTIQPRALFPMAPGQQSAAAADAMGKRSPTKRVRKASTRAPGMVNWNEAEELELPEAESSTSEYAPETEAGAEGLDMDDIKYC</sequence>
<feature type="compositionally biased region" description="Basic residues" evidence="1">
    <location>
        <begin position="177"/>
        <end position="186"/>
    </location>
</feature>
<dbReference type="AlphaFoldDB" id="A0A319DQP0"/>
<evidence type="ECO:0000313" key="3">
    <source>
        <dbReference type="Proteomes" id="UP000247810"/>
    </source>
</evidence>
<evidence type="ECO:0000313" key="2">
    <source>
        <dbReference type="EMBL" id="PYH99946.1"/>
    </source>
</evidence>
<gene>
    <name evidence="2" type="ORF">BO71DRAFT_393914</name>
</gene>
<keyword evidence="3" id="KW-1185">Reference proteome</keyword>
<feature type="non-terminal residue" evidence="2">
    <location>
        <position position="232"/>
    </location>
</feature>
<organism evidence="2 3">
    <name type="scientific">Aspergillus ellipticus CBS 707.79</name>
    <dbReference type="NCBI Taxonomy" id="1448320"/>
    <lineage>
        <taxon>Eukaryota</taxon>
        <taxon>Fungi</taxon>
        <taxon>Dikarya</taxon>
        <taxon>Ascomycota</taxon>
        <taxon>Pezizomycotina</taxon>
        <taxon>Eurotiomycetes</taxon>
        <taxon>Eurotiomycetidae</taxon>
        <taxon>Eurotiales</taxon>
        <taxon>Aspergillaceae</taxon>
        <taxon>Aspergillus</taxon>
        <taxon>Aspergillus subgen. Circumdati</taxon>
    </lineage>
</organism>
<feature type="compositionally biased region" description="Low complexity" evidence="1">
    <location>
        <begin position="159"/>
        <end position="172"/>
    </location>
</feature>
<evidence type="ECO:0000256" key="1">
    <source>
        <dbReference type="SAM" id="MobiDB-lite"/>
    </source>
</evidence>
<reference evidence="2 3" key="1">
    <citation type="submission" date="2018-02" db="EMBL/GenBank/DDBJ databases">
        <title>The genomes of Aspergillus section Nigri reveals drivers in fungal speciation.</title>
        <authorList>
            <consortium name="DOE Joint Genome Institute"/>
            <person name="Vesth T.C."/>
            <person name="Nybo J."/>
            <person name="Theobald S."/>
            <person name="Brandl J."/>
            <person name="Frisvad J.C."/>
            <person name="Nielsen K.F."/>
            <person name="Lyhne E.K."/>
            <person name="Kogle M.E."/>
            <person name="Kuo A."/>
            <person name="Riley R."/>
            <person name="Clum A."/>
            <person name="Nolan M."/>
            <person name="Lipzen A."/>
            <person name="Salamov A."/>
            <person name="Henrissat B."/>
            <person name="Wiebenga A."/>
            <person name="De vries R.P."/>
            <person name="Grigoriev I.V."/>
            <person name="Mortensen U.H."/>
            <person name="Andersen M.R."/>
            <person name="Baker S.E."/>
        </authorList>
    </citation>
    <scope>NUCLEOTIDE SEQUENCE [LARGE SCALE GENOMIC DNA]</scope>
    <source>
        <strain evidence="2 3">CBS 707.79</strain>
    </source>
</reference>
<proteinExistence type="predicted"/>
<feature type="region of interest" description="Disordered" evidence="1">
    <location>
        <begin position="62"/>
        <end position="232"/>
    </location>
</feature>
<dbReference type="Proteomes" id="UP000247810">
    <property type="component" value="Unassembled WGS sequence"/>
</dbReference>
<dbReference type="VEuPathDB" id="FungiDB:BO71DRAFT_393914"/>
<dbReference type="OrthoDB" id="5420368at2759"/>
<accession>A0A319DQP0</accession>
<name>A0A319DQP0_9EURO</name>
<dbReference type="EMBL" id="KZ825798">
    <property type="protein sequence ID" value="PYH99946.1"/>
    <property type="molecule type" value="Genomic_DNA"/>
</dbReference>
<dbReference type="STRING" id="1448320.A0A319DQP0"/>